<dbReference type="Proteomes" id="UP000053593">
    <property type="component" value="Unassembled WGS sequence"/>
</dbReference>
<keyword evidence="3" id="KW-1185">Reference proteome</keyword>
<keyword evidence="1" id="KW-0812">Transmembrane</keyword>
<accession>A0A0D0CM06</accession>
<keyword evidence="1" id="KW-0472">Membrane</keyword>
<dbReference type="AlphaFoldDB" id="A0A0D0CM06"/>
<dbReference type="OrthoDB" id="2126185at2759"/>
<evidence type="ECO:0000313" key="2">
    <source>
        <dbReference type="EMBL" id="KIK64059.1"/>
    </source>
</evidence>
<dbReference type="EMBL" id="KN834762">
    <property type="protein sequence ID" value="KIK64059.1"/>
    <property type="molecule type" value="Genomic_DNA"/>
</dbReference>
<feature type="transmembrane region" description="Helical" evidence="1">
    <location>
        <begin position="47"/>
        <end position="64"/>
    </location>
</feature>
<feature type="transmembrane region" description="Helical" evidence="1">
    <location>
        <begin position="143"/>
        <end position="166"/>
    </location>
</feature>
<feature type="transmembrane region" description="Helical" evidence="1">
    <location>
        <begin position="311"/>
        <end position="332"/>
    </location>
</feature>
<reference evidence="2 3" key="1">
    <citation type="submission" date="2014-04" db="EMBL/GenBank/DDBJ databases">
        <title>Evolutionary Origins and Diversification of the Mycorrhizal Mutualists.</title>
        <authorList>
            <consortium name="DOE Joint Genome Institute"/>
            <consortium name="Mycorrhizal Genomics Consortium"/>
            <person name="Kohler A."/>
            <person name="Kuo A."/>
            <person name="Nagy L.G."/>
            <person name="Floudas D."/>
            <person name="Copeland A."/>
            <person name="Barry K.W."/>
            <person name="Cichocki N."/>
            <person name="Veneault-Fourrey C."/>
            <person name="LaButti K."/>
            <person name="Lindquist E.A."/>
            <person name="Lipzen A."/>
            <person name="Lundell T."/>
            <person name="Morin E."/>
            <person name="Murat C."/>
            <person name="Riley R."/>
            <person name="Ohm R."/>
            <person name="Sun H."/>
            <person name="Tunlid A."/>
            <person name="Henrissat B."/>
            <person name="Grigoriev I.V."/>
            <person name="Hibbett D.S."/>
            <person name="Martin F."/>
        </authorList>
    </citation>
    <scope>NUCLEOTIDE SEQUENCE [LARGE SCALE GENOMIC DNA]</scope>
    <source>
        <strain evidence="2 3">FD-317 M1</strain>
    </source>
</reference>
<gene>
    <name evidence="2" type="ORF">GYMLUDRAFT_241277</name>
</gene>
<name>A0A0D0CM06_9AGAR</name>
<feature type="transmembrane region" description="Helical" evidence="1">
    <location>
        <begin position="6"/>
        <end position="26"/>
    </location>
</feature>
<feature type="transmembrane region" description="Helical" evidence="1">
    <location>
        <begin position="206"/>
        <end position="227"/>
    </location>
</feature>
<feature type="transmembrane region" description="Helical" evidence="1">
    <location>
        <begin position="178"/>
        <end position="200"/>
    </location>
</feature>
<proteinExistence type="predicted"/>
<evidence type="ECO:0000313" key="3">
    <source>
        <dbReference type="Proteomes" id="UP000053593"/>
    </source>
</evidence>
<dbReference type="HOGENOM" id="CLU_037033_1_1_1"/>
<protein>
    <submittedName>
        <fullName evidence="2">Uncharacterized protein</fullName>
    </submittedName>
</protein>
<keyword evidence="1" id="KW-1133">Transmembrane helix</keyword>
<feature type="transmembrane region" description="Helical" evidence="1">
    <location>
        <begin position="239"/>
        <end position="262"/>
    </location>
</feature>
<organism evidence="2 3">
    <name type="scientific">Collybiopsis luxurians FD-317 M1</name>
    <dbReference type="NCBI Taxonomy" id="944289"/>
    <lineage>
        <taxon>Eukaryota</taxon>
        <taxon>Fungi</taxon>
        <taxon>Dikarya</taxon>
        <taxon>Basidiomycota</taxon>
        <taxon>Agaricomycotina</taxon>
        <taxon>Agaricomycetes</taxon>
        <taxon>Agaricomycetidae</taxon>
        <taxon>Agaricales</taxon>
        <taxon>Marasmiineae</taxon>
        <taxon>Omphalotaceae</taxon>
        <taxon>Collybiopsis</taxon>
        <taxon>Collybiopsis luxurians</taxon>
    </lineage>
</organism>
<evidence type="ECO:0000256" key="1">
    <source>
        <dbReference type="SAM" id="Phobius"/>
    </source>
</evidence>
<sequence length="334" mass="38005">MPGRAIALAVFSSYFLIIIALFTIILNNLLPKYAAIGDLSRQKRASLFAFLAAGSFIHTWYYMFRFMEWSFHDHEARIGSYDSSFSDRLSQWLVDTALFEQAWFTVCSSPLRWWLSEQLCSYTVGAWTMFIFFEGKRRNIRYFWAYMLLGQLVAISVATNLFYVAISLSTFRPAKKAMFAGPVLWLSILVSLISVSYTPFTNERSFLPNLLVMHTSAMVPLLFGPYLNGSPTARFSLNYRTLLLLVFLTTAVIHVWNSAVLFSTLDQPFFSAFWNMLFSHPAQSSIGWDVIWTSFSYVVRNTTSKPKSSRLALLPCTVLASVGVVAPALAFLER</sequence>